<dbReference type="RefSeq" id="WP_154670229.1">
    <property type="nucleotide sequence ID" value="NZ_JAJCIQ010000003.1"/>
</dbReference>
<evidence type="ECO:0000313" key="2">
    <source>
        <dbReference type="Proteomes" id="UP001299546"/>
    </source>
</evidence>
<dbReference type="EMBL" id="JAJCIS010000003">
    <property type="protein sequence ID" value="MCB7387068.1"/>
    <property type="molecule type" value="Genomic_DNA"/>
</dbReference>
<comment type="caution">
    <text evidence="1">The sequence shown here is derived from an EMBL/GenBank/DDBJ whole genome shotgun (WGS) entry which is preliminary data.</text>
</comment>
<keyword evidence="2" id="KW-1185">Reference proteome</keyword>
<sequence length="400" mass="45627">MRHRGRRMLGICISAAVICGALLFCTVKLYDEEQALYQDKIEKVRSLAEKEKRWIAENQGSEGQIYLNYTDDGAGDVNPYFACLAAQGLLSGEATDEELEQAFAYICWHREHFLEEQGEISNYRLIGGQLLTQGDKDSVDSYVAVFLSLLCRFGEAGGDLTEADPDGEALCLGIHKLEELWDGGLTKVSPDNGIRYLMDNVEVLGALTDMKNYLDTDRGHWLSEGRSQECMEMLERMIKEGRETTERLLWNDKESRYEIGLDDAGRIFKFESWEQLYPDAVAQIYGAAFLKDMAGNKRGRDLYGMFNRVYDWERMELPEEEAFGWAVLSYIAVEMEDADRAETYLHEYESSTKKERAYPLHTAEAGWTARTCAGLEKVYEKALNRSILEVAVDWIKEQVS</sequence>
<proteinExistence type="predicted"/>
<dbReference type="Proteomes" id="UP001299546">
    <property type="component" value="Unassembled WGS sequence"/>
</dbReference>
<reference evidence="1 2" key="1">
    <citation type="submission" date="2021-10" db="EMBL/GenBank/DDBJ databases">
        <title>Collection of gut derived symbiotic bacterial strains cultured from healthy donors.</title>
        <authorList>
            <person name="Lin H."/>
            <person name="Littmann E."/>
            <person name="Kohout C."/>
            <person name="Pamer E.G."/>
        </authorList>
    </citation>
    <scope>NUCLEOTIDE SEQUENCE [LARGE SCALE GENOMIC DNA]</scope>
    <source>
        <strain evidence="1 2">DFI.1.165</strain>
    </source>
</reference>
<name>A0ABS8DF82_9FIRM</name>
<organism evidence="1 2">
    <name type="scientific">Bariatricus massiliensis</name>
    <dbReference type="NCBI Taxonomy" id="1745713"/>
    <lineage>
        <taxon>Bacteria</taxon>
        <taxon>Bacillati</taxon>
        <taxon>Bacillota</taxon>
        <taxon>Clostridia</taxon>
        <taxon>Lachnospirales</taxon>
        <taxon>Lachnospiraceae</taxon>
        <taxon>Bariatricus</taxon>
    </lineage>
</organism>
<protein>
    <submittedName>
        <fullName evidence="1">Uncharacterized protein</fullName>
    </submittedName>
</protein>
<accession>A0ABS8DF82</accession>
<evidence type="ECO:0000313" key="1">
    <source>
        <dbReference type="EMBL" id="MCB7387068.1"/>
    </source>
</evidence>
<gene>
    <name evidence="1" type="ORF">LIZ65_07175</name>
</gene>